<dbReference type="PANTHER" id="PTHR33639:SF1">
    <property type="entry name" value="T23E23.25"/>
    <property type="match status" value="1"/>
</dbReference>
<proteinExistence type="predicted"/>
<reference evidence="1" key="1">
    <citation type="submission" date="2023-10" db="EMBL/GenBank/DDBJ databases">
        <title>Chromosome-level genome of the transformable northern wattle, Acacia crassicarpa.</title>
        <authorList>
            <person name="Massaro I."/>
            <person name="Sinha N.R."/>
            <person name="Poethig S."/>
            <person name="Leichty A.R."/>
        </authorList>
    </citation>
    <scope>NUCLEOTIDE SEQUENCE</scope>
    <source>
        <strain evidence="1">Acra3RX</strain>
        <tissue evidence="1">Leaf</tissue>
    </source>
</reference>
<protein>
    <recommendedName>
        <fullName evidence="3">Thiol-disulfide oxidoreductase DCC</fullName>
    </recommendedName>
</protein>
<organism evidence="1 2">
    <name type="scientific">Acacia crassicarpa</name>
    <name type="common">northern wattle</name>
    <dbReference type="NCBI Taxonomy" id="499986"/>
    <lineage>
        <taxon>Eukaryota</taxon>
        <taxon>Viridiplantae</taxon>
        <taxon>Streptophyta</taxon>
        <taxon>Embryophyta</taxon>
        <taxon>Tracheophyta</taxon>
        <taxon>Spermatophyta</taxon>
        <taxon>Magnoliopsida</taxon>
        <taxon>eudicotyledons</taxon>
        <taxon>Gunneridae</taxon>
        <taxon>Pentapetalae</taxon>
        <taxon>rosids</taxon>
        <taxon>fabids</taxon>
        <taxon>Fabales</taxon>
        <taxon>Fabaceae</taxon>
        <taxon>Caesalpinioideae</taxon>
        <taxon>mimosoid clade</taxon>
        <taxon>Acacieae</taxon>
        <taxon>Acacia</taxon>
    </lineage>
</organism>
<dbReference type="Pfam" id="PF04134">
    <property type="entry name" value="DCC1-like"/>
    <property type="match status" value="1"/>
</dbReference>
<dbReference type="PANTHER" id="PTHR33639">
    <property type="entry name" value="THIOL-DISULFIDE OXIDOREDUCTASE DCC"/>
    <property type="match status" value="1"/>
</dbReference>
<dbReference type="EMBL" id="JAWXYG010000009">
    <property type="protein sequence ID" value="KAK4263301.1"/>
    <property type="molecule type" value="Genomic_DNA"/>
</dbReference>
<dbReference type="GO" id="GO:0015035">
    <property type="term" value="F:protein-disulfide reductase activity"/>
    <property type="evidence" value="ECO:0007669"/>
    <property type="project" value="InterPro"/>
</dbReference>
<dbReference type="Proteomes" id="UP001293593">
    <property type="component" value="Unassembled WGS sequence"/>
</dbReference>
<evidence type="ECO:0000313" key="1">
    <source>
        <dbReference type="EMBL" id="KAK4263301.1"/>
    </source>
</evidence>
<dbReference type="InterPro" id="IPR052927">
    <property type="entry name" value="DCC_oxidoreductase"/>
</dbReference>
<dbReference type="InterPro" id="IPR007263">
    <property type="entry name" value="DCC1-like"/>
</dbReference>
<accession>A0AAE1J3V1</accession>
<sequence>MLRRVFPNFSNRTTPSFSSFSRLLSSSHSSSKNVAGPFVVPAVVDSDDEETLNPPPSSAVLSQQVIPRLLLPRVVVYDGVCHLCHRGVKWVINADRDKKIKFCCVQSKAAEPYLTACGLERKDVLRRLLFVEGLGSYSQGSTAALRVLSYLPPPYSALSILLVVPTPIRDSVYDYIANNRYKWLGKAESCLVLREKELLERFIDWEELSRK</sequence>
<name>A0AAE1J3V1_9FABA</name>
<keyword evidence="2" id="KW-1185">Reference proteome</keyword>
<comment type="caution">
    <text evidence="1">The sequence shown here is derived from an EMBL/GenBank/DDBJ whole genome shotgun (WGS) entry which is preliminary data.</text>
</comment>
<gene>
    <name evidence="1" type="ORF">QN277_028735</name>
</gene>
<evidence type="ECO:0000313" key="2">
    <source>
        <dbReference type="Proteomes" id="UP001293593"/>
    </source>
</evidence>
<dbReference type="AlphaFoldDB" id="A0AAE1J3V1"/>
<evidence type="ECO:0008006" key="3">
    <source>
        <dbReference type="Google" id="ProtNLM"/>
    </source>
</evidence>